<comment type="caution">
    <text evidence="2">The sequence shown here is derived from an EMBL/GenBank/DDBJ whole genome shotgun (WGS) entry which is preliminary data.</text>
</comment>
<sequence length="82" mass="8921">MIRDENDRGFNASSPPQSLAMSETVIPAVHSHDVHSLRNEVAGQLIGGAGFDFTPQTSGDEASLRIPLPFPSKEIKYRVNKS</sequence>
<evidence type="ECO:0000313" key="2">
    <source>
        <dbReference type="EMBL" id="GFR03943.1"/>
    </source>
</evidence>
<proteinExistence type="predicted"/>
<accession>A0A8X6GH57</accession>
<dbReference type="AlphaFoldDB" id="A0A8X6GH57"/>
<dbReference type="EMBL" id="BMAO01015750">
    <property type="protein sequence ID" value="GFR03943.1"/>
    <property type="molecule type" value="Genomic_DNA"/>
</dbReference>
<protein>
    <submittedName>
        <fullName evidence="2">Uncharacterized protein</fullName>
    </submittedName>
</protein>
<feature type="region of interest" description="Disordered" evidence="1">
    <location>
        <begin position="1"/>
        <end position="21"/>
    </location>
</feature>
<keyword evidence="3" id="KW-1185">Reference proteome</keyword>
<evidence type="ECO:0000256" key="1">
    <source>
        <dbReference type="SAM" id="MobiDB-lite"/>
    </source>
</evidence>
<reference evidence="2" key="1">
    <citation type="submission" date="2020-07" db="EMBL/GenBank/DDBJ databases">
        <title>Multicomponent nature underlies the extraordinary mechanical properties of spider dragline silk.</title>
        <authorList>
            <person name="Kono N."/>
            <person name="Nakamura H."/>
            <person name="Mori M."/>
            <person name="Yoshida Y."/>
            <person name="Ohtoshi R."/>
            <person name="Malay A.D."/>
            <person name="Moran D.A.P."/>
            <person name="Tomita M."/>
            <person name="Numata K."/>
            <person name="Arakawa K."/>
        </authorList>
    </citation>
    <scope>NUCLEOTIDE SEQUENCE</scope>
</reference>
<gene>
    <name evidence="2" type="ORF">TNCT_176691</name>
</gene>
<dbReference type="Proteomes" id="UP000887116">
    <property type="component" value="Unassembled WGS sequence"/>
</dbReference>
<evidence type="ECO:0000313" key="3">
    <source>
        <dbReference type="Proteomes" id="UP000887116"/>
    </source>
</evidence>
<organism evidence="2 3">
    <name type="scientific">Trichonephila clavata</name>
    <name type="common">Joro spider</name>
    <name type="synonym">Nephila clavata</name>
    <dbReference type="NCBI Taxonomy" id="2740835"/>
    <lineage>
        <taxon>Eukaryota</taxon>
        <taxon>Metazoa</taxon>
        <taxon>Ecdysozoa</taxon>
        <taxon>Arthropoda</taxon>
        <taxon>Chelicerata</taxon>
        <taxon>Arachnida</taxon>
        <taxon>Araneae</taxon>
        <taxon>Araneomorphae</taxon>
        <taxon>Entelegynae</taxon>
        <taxon>Araneoidea</taxon>
        <taxon>Nephilidae</taxon>
        <taxon>Trichonephila</taxon>
    </lineage>
</organism>
<name>A0A8X6GH57_TRICU</name>
<dbReference type="OrthoDB" id="10367077at2759"/>
<feature type="compositionally biased region" description="Polar residues" evidence="1">
    <location>
        <begin position="11"/>
        <end position="21"/>
    </location>
</feature>